<organism evidence="1 2">
    <name type="scientific">Deinococcus ruber</name>
    <dbReference type="NCBI Taxonomy" id="1848197"/>
    <lineage>
        <taxon>Bacteria</taxon>
        <taxon>Thermotogati</taxon>
        <taxon>Deinococcota</taxon>
        <taxon>Deinococci</taxon>
        <taxon>Deinococcales</taxon>
        <taxon>Deinococcaceae</taxon>
        <taxon>Deinococcus</taxon>
    </lineage>
</organism>
<dbReference type="InterPro" id="IPR036866">
    <property type="entry name" value="RibonucZ/Hydroxyglut_hydro"/>
</dbReference>
<dbReference type="InterPro" id="IPR052159">
    <property type="entry name" value="Competence_DNA_uptake"/>
</dbReference>
<dbReference type="PANTHER" id="PTHR30619:SF1">
    <property type="entry name" value="RECOMBINATION PROTEIN 2"/>
    <property type="match status" value="1"/>
</dbReference>
<dbReference type="AlphaFoldDB" id="A0A918CLT7"/>
<protein>
    <submittedName>
        <fullName evidence="1">Uncharacterized protein</fullName>
    </submittedName>
</protein>
<reference evidence="1" key="1">
    <citation type="journal article" date="2014" name="Int. J. Syst. Evol. Microbiol.">
        <title>Complete genome sequence of Corynebacterium casei LMG S-19264T (=DSM 44701T), isolated from a smear-ripened cheese.</title>
        <authorList>
            <consortium name="US DOE Joint Genome Institute (JGI-PGF)"/>
            <person name="Walter F."/>
            <person name="Albersmeier A."/>
            <person name="Kalinowski J."/>
            <person name="Ruckert C."/>
        </authorList>
    </citation>
    <scope>NUCLEOTIDE SEQUENCE</scope>
    <source>
        <strain evidence="1">JCM 31311</strain>
    </source>
</reference>
<accession>A0A918CLT7</accession>
<keyword evidence="2" id="KW-1185">Reference proteome</keyword>
<sequence>MSLLSTADNDNSVVIRLDSPRFHTAVLGDLPDPAETLLGMGKLDLLKTAHHGSRFSSTDPFLNQTQPKDAVISVGRNTYGHPNPDLLARLAARGVRVWRTDQVGTVRWPIP</sequence>
<dbReference type="EMBL" id="BMQL01000042">
    <property type="protein sequence ID" value="GGR28054.1"/>
    <property type="molecule type" value="Genomic_DNA"/>
</dbReference>
<proteinExistence type="predicted"/>
<evidence type="ECO:0000313" key="1">
    <source>
        <dbReference type="EMBL" id="GGR28054.1"/>
    </source>
</evidence>
<dbReference type="SUPFAM" id="SSF56281">
    <property type="entry name" value="Metallo-hydrolase/oxidoreductase"/>
    <property type="match status" value="1"/>
</dbReference>
<evidence type="ECO:0000313" key="2">
    <source>
        <dbReference type="Proteomes" id="UP000603865"/>
    </source>
</evidence>
<dbReference type="Gene3D" id="3.60.15.10">
    <property type="entry name" value="Ribonuclease Z/Hydroxyacylglutathione hydrolase-like"/>
    <property type="match status" value="1"/>
</dbReference>
<dbReference type="PANTHER" id="PTHR30619">
    <property type="entry name" value="DNA INTERNALIZATION/COMPETENCE PROTEIN COMEC/REC2"/>
    <property type="match status" value="1"/>
</dbReference>
<name>A0A918CLT7_9DEIO</name>
<dbReference type="RefSeq" id="WP_189092676.1">
    <property type="nucleotide sequence ID" value="NZ_BMQL01000042.1"/>
</dbReference>
<reference evidence="1" key="2">
    <citation type="submission" date="2020-09" db="EMBL/GenBank/DDBJ databases">
        <authorList>
            <person name="Sun Q."/>
            <person name="Ohkuma M."/>
        </authorList>
    </citation>
    <scope>NUCLEOTIDE SEQUENCE</scope>
    <source>
        <strain evidence="1">JCM 31311</strain>
    </source>
</reference>
<dbReference type="Proteomes" id="UP000603865">
    <property type="component" value="Unassembled WGS sequence"/>
</dbReference>
<comment type="caution">
    <text evidence="1">The sequence shown here is derived from an EMBL/GenBank/DDBJ whole genome shotgun (WGS) entry which is preliminary data.</text>
</comment>
<gene>
    <name evidence="1" type="ORF">GCM10008957_44170</name>
</gene>